<keyword evidence="1" id="KW-0812">Transmembrane</keyword>
<dbReference type="InterPro" id="IPR007436">
    <property type="entry name" value="DUF485"/>
</dbReference>
<comment type="caution">
    <text evidence="2">The sequence shown here is derived from an EMBL/GenBank/DDBJ whole genome shotgun (WGS) entry which is preliminary data.</text>
</comment>
<keyword evidence="1" id="KW-0472">Membrane</keyword>
<evidence type="ECO:0000313" key="2">
    <source>
        <dbReference type="EMBL" id="TDD44229.1"/>
    </source>
</evidence>
<dbReference type="EMBL" id="SMKW01000034">
    <property type="protein sequence ID" value="TDD44229.1"/>
    <property type="molecule type" value="Genomic_DNA"/>
</dbReference>
<keyword evidence="1" id="KW-1133">Transmembrane helix</keyword>
<feature type="transmembrane region" description="Helical" evidence="1">
    <location>
        <begin position="31"/>
        <end position="48"/>
    </location>
</feature>
<accession>A0A4R4YJN8</accession>
<gene>
    <name evidence="2" type="ORF">E1288_24155</name>
</gene>
<evidence type="ECO:0000256" key="1">
    <source>
        <dbReference type="SAM" id="Phobius"/>
    </source>
</evidence>
<dbReference type="RefSeq" id="WP_132488769.1">
    <property type="nucleotide sequence ID" value="NZ_SMKW01000034.1"/>
</dbReference>
<dbReference type="Pfam" id="PF04341">
    <property type="entry name" value="DUF485"/>
    <property type="match status" value="1"/>
</dbReference>
<dbReference type="AlphaFoldDB" id="A0A4R4YJN8"/>
<evidence type="ECO:0000313" key="3">
    <source>
        <dbReference type="Proteomes" id="UP000294947"/>
    </source>
</evidence>
<feature type="transmembrane region" description="Helical" evidence="1">
    <location>
        <begin position="68"/>
        <end position="87"/>
    </location>
</feature>
<reference evidence="2 3" key="1">
    <citation type="submission" date="2019-03" db="EMBL/GenBank/DDBJ databases">
        <title>Draft genome sequences of novel Actinobacteria.</title>
        <authorList>
            <person name="Sahin N."/>
            <person name="Ay H."/>
            <person name="Saygin H."/>
        </authorList>
    </citation>
    <scope>NUCLEOTIDE SEQUENCE [LARGE SCALE GENOMIC DNA]</scope>
    <source>
        <strain evidence="2 3">7K502</strain>
    </source>
</reference>
<name>A0A4R4YJN8_9PSEU</name>
<keyword evidence="3" id="KW-1185">Reference proteome</keyword>
<dbReference type="Proteomes" id="UP000294947">
    <property type="component" value="Unassembled WGS sequence"/>
</dbReference>
<protein>
    <submittedName>
        <fullName evidence="2">DUF485 domain-containing protein</fullName>
    </submittedName>
</protein>
<sequence length="104" mass="11210">MPLEHSHPPAPSAPVPDPSTVDTVARRRMRLVAVLSVLICVVFFPLPVLGQFTGALDGLTGGGLTWAWIYAFAQFPAALAVAAWYAARARRLDQAVELVREGRS</sequence>
<organism evidence="2 3">
    <name type="scientific">Saccharopolyspora elongata</name>
    <dbReference type="NCBI Taxonomy" id="2530387"/>
    <lineage>
        <taxon>Bacteria</taxon>
        <taxon>Bacillati</taxon>
        <taxon>Actinomycetota</taxon>
        <taxon>Actinomycetes</taxon>
        <taxon>Pseudonocardiales</taxon>
        <taxon>Pseudonocardiaceae</taxon>
        <taxon>Saccharopolyspora</taxon>
    </lineage>
</organism>
<proteinExistence type="predicted"/>